<gene>
    <name evidence="2" type="ORF">ILEXP_LOCUS1263</name>
</gene>
<feature type="compositionally biased region" description="Gly residues" evidence="1">
    <location>
        <begin position="105"/>
        <end position="131"/>
    </location>
</feature>
<organism evidence="2 3">
    <name type="scientific">Ilex paraguariensis</name>
    <name type="common">yerba mate</name>
    <dbReference type="NCBI Taxonomy" id="185542"/>
    <lineage>
        <taxon>Eukaryota</taxon>
        <taxon>Viridiplantae</taxon>
        <taxon>Streptophyta</taxon>
        <taxon>Embryophyta</taxon>
        <taxon>Tracheophyta</taxon>
        <taxon>Spermatophyta</taxon>
        <taxon>Magnoliopsida</taxon>
        <taxon>eudicotyledons</taxon>
        <taxon>Gunneridae</taxon>
        <taxon>Pentapetalae</taxon>
        <taxon>asterids</taxon>
        <taxon>campanulids</taxon>
        <taxon>Aquifoliales</taxon>
        <taxon>Aquifoliaceae</taxon>
        <taxon>Ilex</taxon>
    </lineage>
</organism>
<keyword evidence="3" id="KW-1185">Reference proteome</keyword>
<proteinExistence type="predicted"/>
<sequence>MMWHDLTSCSSDLVELSLLDCQMEDIDFLEMEEDAANFHGNGAYEDQSSPLEEPHKDELDVENPEEVRDQTDSVIQQAGVEQNLAEVEPKGQEYVPRRSYQNQRGGRGAGGRRGYPNGRGGRGGNRGGGAYQNGRNQYYDQPGNYYPRNSYNGRGRSGRGGGGNTSNNNGYAVQASHAIAGS</sequence>
<name>A0ABC8QNQ6_9AQUA</name>
<accession>A0ABC8QNQ6</accession>
<feature type="region of interest" description="Disordered" evidence="1">
    <location>
        <begin position="39"/>
        <end position="182"/>
    </location>
</feature>
<evidence type="ECO:0000313" key="3">
    <source>
        <dbReference type="Proteomes" id="UP001642360"/>
    </source>
</evidence>
<evidence type="ECO:0000313" key="2">
    <source>
        <dbReference type="EMBL" id="CAK9134328.1"/>
    </source>
</evidence>
<evidence type="ECO:0008006" key="4">
    <source>
        <dbReference type="Google" id="ProtNLM"/>
    </source>
</evidence>
<protein>
    <recommendedName>
        <fullName evidence="4">Glycine-rich protein</fullName>
    </recommendedName>
</protein>
<dbReference type="AlphaFoldDB" id="A0ABC8QNQ6"/>
<dbReference type="PANTHER" id="PTHR37736:SF1">
    <property type="entry name" value="GLYCINE-RICH PROTEIN"/>
    <property type="match status" value="1"/>
</dbReference>
<dbReference type="Proteomes" id="UP001642360">
    <property type="component" value="Unassembled WGS sequence"/>
</dbReference>
<dbReference type="PANTHER" id="PTHR37736">
    <property type="entry name" value="GLYCINE-RICH PROTEIN"/>
    <property type="match status" value="1"/>
</dbReference>
<comment type="caution">
    <text evidence="2">The sequence shown here is derived from an EMBL/GenBank/DDBJ whole genome shotgun (WGS) entry which is preliminary data.</text>
</comment>
<evidence type="ECO:0000256" key="1">
    <source>
        <dbReference type="SAM" id="MobiDB-lite"/>
    </source>
</evidence>
<reference evidence="2 3" key="1">
    <citation type="submission" date="2024-02" db="EMBL/GenBank/DDBJ databases">
        <authorList>
            <person name="Vignale AGUSTIN F."/>
            <person name="Sosa J E."/>
            <person name="Modenutti C."/>
        </authorList>
    </citation>
    <scope>NUCLEOTIDE SEQUENCE [LARGE SCALE GENOMIC DNA]</scope>
</reference>
<dbReference type="EMBL" id="CAUOFW020000414">
    <property type="protein sequence ID" value="CAK9134328.1"/>
    <property type="molecule type" value="Genomic_DNA"/>
</dbReference>